<protein>
    <recommendedName>
        <fullName evidence="3">Fe2OG dioxygenase domain-containing protein</fullName>
    </recommendedName>
</protein>
<dbReference type="Proteomes" id="UP000009286">
    <property type="component" value="Chromosome"/>
</dbReference>
<dbReference type="HOGENOM" id="CLU_1183942_0_0_5"/>
<sequence>MDVPVNTARSYREDFGQAALGDDPGVLAMIRDPRLNLAVWRGAAAAANNSYLMDLDISKLSPDVRWTSDYRREILNYTWPVHQLRDESRLLALDYALEDAGFPEGSGGRMDMARTIIDLVGHFAAVCKPNGGSVGTSLMAFQPSENNFWHTDKGDLLGLVTLRGAAGTWWRPDCTMRENGRDIEATPVRANDPLAQATAPGDLLLLKCRDTDQALIHGSPPVPGQRLVMVMWPF</sequence>
<dbReference type="STRING" id="856793.MICA_2308"/>
<keyword evidence="2" id="KW-1185">Reference proteome</keyword>
<dbReference type="Pfam" id="PF08856">
    <property type="entry name" value="DUF1826"/>
    <property type="match status" value="1"/>
</dbReference>
<evidence type="ECO:0000313" key="2">
    <source>
        <dbReference type="Proteomes" id="UP000009286"/>
    </source>
</evidence>
<gene>
    <name evidence="1" type="ordered locus">MICA_2308</name>
</gene>
<dbReference type="AlphaFoldDB" id="G2KT67"/>
<proteinExistence type="predicted"/>
<evidence type="ECO:0008006" key="3">
    <source>
        <dbReference type="Google" id="ProtNLM"/>
    </source>
</evidence>
<dbReference type="OrthoDB" id="5342505at2"/>
<evidence type="ECO:0000313" key="1">
    <source>
        <dbReference type="EMBL" id="AEP10611.1"/>
    </source>
</evidence>
<reference evidence="1 2" key="1">
    <citation type="journal article" date="2011" name="BMC Genomics">
        <title>Genomic insights into an obligate epibiotic bacterial predator: Micavibrio aeruginosavorus ARL-13.</title>
        <authorList>
            <person name="Wang Z."/>
            <person name="Kadouri D."/>
            <person name="Wu M."/>
        </authorList>
    </citation>
    <scope>NUCLEOTIDE SEQUENCE [LARGE SCALE GENOMIC DNA]</scope>
    <source>
        <strain evidence="1 2">ARL-13</strain>
    </source>
</reference>
<accession>G2KT67</accession>
<dbReference type="KEGG" id="mai:MICA_2308"/>
<dbReference type="EMBL" id="CP002382">
    <property type="protein sequence ID" value="AEP10611.1"/>
    <property type="molecule type" value="Genomic_DNA"/>
</dbReference>
<organism evidence="1 2">
    <name type="scientific">Micavibrio aeruginosavorus (strain ARL-13)</name>
    <dbReference type="NCBI Taxonomy" id="856793"/>
    <lineage>
        <taxon>Bacteria</taxon>
        <taxon>Pseudomonadati</taxon>
        <taxon>Bdellovibrionota</taxon>
        <taxon>Bdellovibrionia</taxon>
        <taxon>Bdellovibrionales</taxon>
        <taxon>Pseudobdellovibrionaceae</taxon>
        <taxon>Micavibrio</taxon>
    </lineage>
</organism>
<name>G2KT67_MICAA</name>
<dbReference type="InterPro" id="IPR014955">
    <property type="entry name" value="DUF1826"/>
</dbReference>
<dbReference type="RefSeq" id="WP_014103834.1">
    <property type="nucleotide sequence ID" value="NC_016026.1"/>
</dbReference>